<name>A0A9W8IY79_9AGAR</name>
<keyword evidence="2" id="KW-0521">NADP</keyword>
<keyword evidence="3" id="KW-0752">Steroid biosynthesis</keyword>
<accession>A0A9W8IY79</accession>
<dbReference type="EMBL" id="JANBPK010001162">
    <property type="protein sequence ID" value="KAJ2925526.1"/>
    <property type="molecule type" value="Genomic_DNA"/>
</dbReference>
<gene>
    <name evidence="7" type="ORF">H1R20_g11570</name>
</gene>
<dbReference type="GO" id="GO:0005741">
    <property type="term" value="C:mitochondrial outer membrane"/>
    <property type="evidence" value="ECO:0007669"/>
    <property type="project" value="TreeGrafter"/>
</dbReference>
<dbReference type="InterPro" id="IPR036291">
    <property type="entry name" value="NAD(P)-bd_dom_sf"/>
</dbReference>
<evidence type="ECO:0000256" key="1">
    <source>
        <dbReference type="ARBA" id="ARBA00022516"/>
    </source>
</evidence>
<dbReference type="SUPFAM" id="SSF51735">
    <property type="entry name" value="NAD(P)-binding Rossmann-fold domains"/>
    <property type="match status" value="1"/>
</dbReference>
<evidence type="ECO:0000256" key="5">
    <source>
        <dbReference type="ARBA" id="ARBA00023098"/>
    </source>
</evidence>
<evidence type="ECO:0000313" key="7">
    <source>
        <dbReference type="EMBL" id="KAJ2925526.1"/>
    </source>
</evidence>
<dbReference type="GO" id="GO:0000253">
    <property type="term" value="F:3-beta-hydroxysteroid 3-dehydrogenase (NADP+) activity"/>
    <property type="evidence" value="ECO:0007669"/>
    <property type="project" value="TreeGrafter"/>
</dbReference>
<dbReference type="Gene3D" id="3.40.50.720">
    <property type="entry name" value="NAD(P)-binding Rossmann-like Domain"/>
    <property type="match status" value="1"/>
</dbReference>
<evidence type="ECO:0008006" key="9">
    <source>
        <dbReference type="Google" id="ProtNLM"/>
    </source>
</evidence>
<comment type="caution">
    <text evidence="7">The sequence shown here is derived from an EMBL/GenBank/DDBJ whole genome shotgun (WGS) entry which is preliminary data.</text>
</comment>
<dbReference type="PANTHER" id="PTHR43647:SF1">
    <property type="entry name" value="3-KETO-STEROID REDUCTASE ERG27"/>
    <property type="match status" value="1"/>
</dbReference>
<dbReference type="GO" id="GO:0006694">
    <property type="term" value="P:steroid biosynthetic process"/>
    <property type="evidence" value="ECO:0007669"/>
    <property type="project" value="UniProtKB-KW"/>
</dbReference>
<organism evidence="7 8">
    <name type="scientific">Candolleomyces eurysporus</name>
    <dbReference type="NCBI Taxonomy" id="2828524"/>
    <lineage>
        <taxon>Eukaryota</taxon>
        <taxon>Fungi</taxon>
        <taxon>Dikarya</taxon>
        <taxon>Basidiomycota</taxon>
        <taxon>Agaricomycotina</taxon>
        <taxon>Agaricomycetes</taxon>
        <taxon>Agaricomycetidae</taxon>
        <taxon>Agaricales</taxon>
        <taxon>Agaricineae</taxon>
        <taxon>Psathyrellaceae</taxon>
        <taxon>Candolleomyces</taxon>
    </lineage>
</organism>
<evidence type="ECO:0000256" key="6">
    <source>
        <dbReference type="ARBA" id="ARBA00023593"/>
    </source>
</evidence>
<proteinExistence type="inferred from homology"/>
<evidence type="ECO:0000256" key="4">
    <source>
        <dbReference type="ARBA" id="ARBA00023002"/>
    </source>
</evidence>
<dbReference type="PANTHER" id="PTHR43647">
    <property type="entry name" value="DEHYDROGENASE"/>
    <property type="match status" value="1"/>
</dbReference>
<feature type="non-terminal residue" evidence="7">
    <location>
        <position position="1"/>
    </location>
</feature>
<dbReference type="InterPro" id="IPR051593">
    <property type="entry name" value="Ergosterol_Biosynth_ERG27"/>
</dbReference>
<comment type="similarity">
    <text evidence="6">Belongs to the short-chain dehydrogenases/reductases (SDR) family. ERG27 subfamily.</text>
</comment>
<keyword evidence="8" id="KW-1185">Reference proteome</keyword>
<evidence type="ECO:0000256" key="2">
    <source>
        <dbReference type="ARBA" id="ARBA00022857"/>
    </source>
</evidence>
<reference evidence="7" key="1">
    <citation type="submission" date="2022-06" db="EMBL/GenBank/DDBJ databases">
        <title>Genome Sequence of Candolleomyces eurysporus.</title>
        <authorList>
            <person name="Buettner E."/>
        </authorList>
    </citation>
    <scope>NUCLEOTIDE SEQUENCE</scope>
    <source>
        <strain evidence="7">VTCC 930004</strain>
    </source>
</reference>
<evidence type="ECO:0000313" key="8">
    <source>
        <dbReference type="Proteomes" id="UP001140091"/>
    </source>
</evidence>
<dbReference type="AlphaFoldDB" id="A0A9W8IY79"/>
<sequence length="435" mass="48404">MALAGFTEFQLRQVTVSGTTTTASEPRPIVIVTVTGTNGGVGYGICQRLLIQLTSQIPSDSLPRDFEDASLSGRPQKYAGLTLIMACRSVSRAQKARTELLQFFDSHIQKIQSTAEYDGHAEEFKKNLSIEMEYVDLASIKTVLEFAKRVNQKYPYISHLMCNAGLASFSGLDPKLLLHQLFTDPKGAVTTPLYYSQHSGELSIDGLGWVWQCNVFSHFSMFRELQPSLSRSPNGPARVIWCSSIEASPKFYSPDDWQLRSTEHSYESSKYQIDLISTTLDRLALSSSSSSPNASNSAVTRHFISQPGVCHTNVAHALVGPFLDFCKLMVFYFVRLLGSTQHPISPIKLAIASVHLALVPLTYLTFFSDAKTPPVRYGAESDRWGTERVGISPVRAWLANEEEGRRLVAKCDEILDKLKREEERGPVFETASEKM</sequence>
<keyword evidence="4" id="KW-0560">Oxidoreductase</keyword>
<dbReference type="GO" id="GO:0005789">
    <property type="term" value="C:endoplasmic reticulum membrane"/>
    <property type="evidence" value="ECO:0007669"/>
    <property type="project" value="TreeGrafter"/>
</dbReference>
<dbReference type="Proteomes" id="UP001140091">
    <property type="component" value="Unassembled WGS sequence"/>
</dbReference>
<dbReference type="OrthoDB" id="9989144at2759"/>
<keyword evidence="5" id="KW-0443">Lipid metabolism</keyword>
<keyword evidence="1" id="KW-0444">Lipid biosynthesis</keyword>
<dbReference type="GO" id="GO:0005811">
    <property type="term" value="C:lipid droplet"/>
    <property type="evidence" value="ECO:0007669"/>
    <property type="project" value="TreeGrafter"/>
</dbReference>
<evidence type="ECO:0000256" key="3">
    <source>
        <dbReference type="ARBA" id="ARBA00022955"/>
    </source>
</evidence>
<protein>
    <recommendedName>
        <fullName evidence="9">3-keto sterol reductase</fullName>
    </recommendedName>
</protein>